<proteinExistence type="predicted"/>
<protein>
    <submittedName>
        <fullName evidence="1">HAD family hydrolase</fullName>
    </submittedName>
</protein>
<dbReference type="OrthoDB" id="9792518at2"/>
<dbReference type="Gene3D" id="1.10.150.240">
    <property type="entry name" value="Putative phosphatase, domain 2"/>
    <property type="match status" value="1"/>
</dbReference>
<sequence>MKKGIIFDLDGTLWDTVNLTVKGWNEVLSKYDFCKLLTRPLMESYMGKTLEQIAELHMPDLDYDTRMKIAKECDKNSYKVLNSSCGEIYPKVEETLNSMKDEYSFYCVSNSENGYVQIFMEVSHLGYLFEDFEMAGRTGKCKGENIKMVAERNNLDMACYVGDTVMDKEASVIANVPFIYAKYGFGDTDSEFVLEQFSDLPKVAKEIFK</sequence>
<dbReference type="SFLD" id="SFLDS00003">
    <property type="entry name" value="Haloacid_Dehalogenase"/>
    <property type="match status" value="1"/>
</dbReference>
<dbReference type="InterPro" id="IPR041492">
    <property type="entry name" value="HAD_2"/>
</dbReference>
<dbReference type="KEGG" id="ruj:E5Z56_04900"/>
<accession>A0A4P8XVM9</accession>
<dbReference type="Pfam" id="PF13419">
    <property type="entry name" value="HAD_2"/>
    <property type="match status" value="1"/>
</dbReference>
<keyword evidence="2" id="KW-1185">Reference proteome</keyword>
<gene>
    <name evidence="1" type="ORF">E5Z56_04900</name>
</gene>
<dbReference type="SFLD" id="SFLDG01129">
    <property type="entry name" value="C1.5:_HAD__Beta-PGM__Phosphata"/>
    <property type="match status" value="1"/>
</dbReference>
<dbReference type="SUPFAM" id="SSF56784">
    <property type="entry name" value="HAD-like"/>
    <property type="match status" value="1"/>
</dbReference>
<evidence type="ECO:0000313" key="2">
    <source>
        <dbReference type="Proteomes" id="UP000301475"/>
    </source>
</evidence>
<dbReference type="EMBL" id="CP039381">
    <property type="protein sequence ID" value="QCT06742.1"/>
    <property type="molecule type" value="Genomic_DNA"/>
</dbReference>
<dbReference type="GO" id="GO:0008967">
    <property type="term" value="F:phosphoglycolate phosphatase activity"/>
    <property type="evidence" value="ECO:0007669"/>
    <property type="project" value="TreeGrafter"/>
</dbReference>
<dbReference type="RefSeq" id="WP_138156788.1">
    <property type="nucleotide sequence ID" value="NZ_CP039381.1"/>
</dbReference>
<dbReference type="InterPro" id="IPR023198">
    <property type="entry name" value="PGP-like_dom2"/>
</dbReference>
<name>A0A4P8XVM9_9FIRM</name>
<reference evidence="1 2" key="1">
    <citation type="submission" date="2019-04" db="EMBL/GenBank/DDBJ databases">
        <authorList>
            <person name="Embree M."/>
            <person name="Gaffney J.R."/>
        </authorList>
    </citation>
    <scope>NUCLEOTIDE SEQUENCE [LARGE SCALE GENOMIC DNA]</scope>
    <source>
        <strain evidence="1 2">JE7A12</strain>
    </source>
</reference>
<keyword evidence="1" id="KW-0378">Hydrolase</keyword>
<organism evidence="1 2">
    <name type="scientific">Ruminococcus bovis</name>
    <dbReference type="NCBI Taxonomy" id="2564099"/>
    <lineage>
        <taxon>Bacteria</taxon>
        <taxon>Bacillati</taxon>
        <taxon>Bacillota</taxon>
        <taxon>Clostridia</taxon>
        <taxon>Eubacteriales</taxon>
        <taxon>Oscillospiraceae</taxon>
        <taxon>Ruminococcus</taxon>
    </lineage>
</organism>
<dbReference type="GO" id="GO:0006281">
    <property type="term" value="P:DNA repair"/>
    <property type="evidence" value="ECO:0007669"/>
    <property type="project" value="TreeGrafter"/>
</dbReference>
<dbReference type="Gene3D" id="3.40.50.1000">
    <property type="entry name" value="HAD superfamily/HAD-like"/>
    <property type="match status" value="1"/>
</dbReference>
<dbReference type="PANTHER" id="PTHR43434">
    <property type="entry name" value="PHOSPHOGLYCOLATE PHOSPHATASE"/>
    <property type="match status" value="1"/>
</dbReference>
<dbReference type="PANTHER" id="PTHR43434:SF1">
    <property type="entry name" value="PHOSPHOGLYCOLATE PHOSPHATASE"/>
    <property type="match status" value="1"/>
</dbReference>
<dbReference type="InterPro" id="IPR023214">
    <property type="entry name" value="HAD_sf"/>
</dbReference>
<dbReference type="InterPro" id="IPR036412">
    <property type="entry name" value="HAD-like_sf"/>
</dbReference>
<dbReference type="Proteomes" id="UP000301475">
    <property type="component" value="Chromosome"/>
</dbReference>
<dbReference type="InterPro" id="IPR050155">
    <property type="entry name" value="HAD-like_hydrolase_sf"/>
</dbReference>
<dbReference type="AlphaFoldDB" id="A0A4P8XVM9"/>
<evidence type="ECO:0000313" key="1">
    <source>
        <dbReference type="EMBL" id="QCT06742.1"/>
    </source>
</evidence>